<dbReference type="RefSeq" id="WP_188856150.1">
    <property type="nucleotide sequence ID" value="NZ_BMOS01000004.1"/>
</dbReference>
<evidence type="ECO:0000313" key="3">
    <source>
        <dbReference type="EMBL" id="GGN52616.1"/>
    </source>
</evidence>
<comment type="caution">
    <text evidence="3">The sequence shown here is derived from an EMBL/GenBank/DDBJ whole genome shotgun (WGS) entry which is preliminary data.</text>
</comment>
<protein>
    <recommendedName>
        <fullName evidence="5">6-phosphogluconolactonase</fullName>
    </recommendedName>
</protein>
<dbReference type="GO" id="GO:0005829">
    <property type="term" value="C:cytosol"/>
    <property type="evidence" value="ECO:0007669"/>
    <property type="project" value="TreeGrafter"/>
</dbReference>
<dbReference type="Proteomes" id="UP000624041">
    <property type="component" value="Unassembled WGS sequence"/>
</dbReference>
<dbReference type="InterPro" id="IPR015943">
    <property type="entry name" value="WD40/YVTN_repeat-like_dom_sf"/>
</dbReference>
<dbReference type="PANTHER" id="PTHR30344:SF1">
    <property type="entry name" value="6-PHOSPHOGLUCONOLACTONASE"/>
    <property type="match status" value="1"/>
</dbReference>
<dbReference type="SUPFAM" id="SSF51004">
    <property type="entry name" value="C-terminal (heme d1) domain of cytochrome cd1-nitrite reductase"/>
    <property type="match status" value="1"/>
</dbReference>
<dbReference type="FunFam" id="2.130.10.10:FF:000306">
    <property type="entry name" value="3-carboxymuconate cyclase"/>
    <property type="match status" value="1"/>
</dbReference>
<dbReference type="Gene3D" id="2.130.10.10">
    <property type="entry name" value="YVTN repeat-like/Quinoprotein amine dehydrogenase"/>
    <property type="match status" value="1"/>
</dbReference>
<evidence type="ECO:0000256" key="1">
    <source>
        <dbReference type="ARBA" id="ARBA00005564"/>
    </source>
</evidence>
<dbReference type="PANTHER" id="PTHR30344">
    <property type="entry name" value="6-PHOSPHOGLUCONOLACTONASE-RELATED"/>
    <property type="match status" value="1"/>
</dbReference>
<dbReference type="EMBL" id="BMOS01000004">
    <property type="protein sequence ID" value="GGN52616.1"/>
    <property type="molecule type" value="Genomic_DNA"/>
</dbReference>
<accession>A0A917XT21</accession>
<reference evidence="3" key="1">
    <citation type="journal article" date="2014" name="Int. J. Syst. Evol. Microbiol.">
        <title>Complete genome sequence of Corynebacterium casei LMG S-19264T (=DSM 44701T), isolated from a smear-ripened cheese.</title>
        <authorList>
            <consortium name="US DOE Joint Genome Institute (JGI-PGF)"/>
            <person name="Walter F."/>
            <person name="Albersmeier A."/>
            <person name="Kalinowski J."/>
            <person name="Ruckert C."/>
        </authorList>
    </citation>
    <scope>NUCLEOTIDE SEQUENCE</scope>
    <source>
        <strain evidence="3">JCM 17251</strain>
    </source>
</reference>
<sequence length="345" mass="38012">MGKKYTGYLGSYTKKTSEGIYRFTLDTEQKKITDVEVAVKLNNPTYLAVSHNNDYVYAVSQEGEEGGIAAFSVSNGNLEKLNSEVTAGAPPCHVSVDSRNRLVVAANYHTKQVETFLTNEDGSIQAPKSVTHEGSGPHERQEKPHLHFAGYTPDEKYVVVVDLGSDTITTYSPNGDELQEVNVLTVKAGSGPRHIAFHPTAPYAYVMTEISNEVIVLKYDENTGSFEEVQYVATIPEDFTENNQGSAIHLSSDGKFVYVGNRGHDSIAVYRIAADYSVELVKYTHTEGNWPRDFVLDPSEQFIVAANQESGTLTLFERDSETGKLTLLQKDVEAPEAVCVKFLHA</sequence>
<name>A0A917XT21_9BACI</name>
<gene>
    <name evidence="3" type="ORF">GCM10007971_08380</name>
</gene>
<organism evidence="3 4">
    <name type="scientific">Oceanobacillus indicireducens</name>
    <dbReference type="NCBI Taxonomy" id="1004261"/>
    <lineage>
        <taxon>Bacteria</taxon>
        <taxon>Bacillati</taxon>
        <taxon>Bacillota</taxon>
        <taxon>Bacilli</taxon>
        <taxon>Bacillales</taxon>
        <taxon>Bacillaceae</taxon>
        <taxon>Oceanobacillus</taxon>
    </lineage>
</organism>
<comment type="similarity">
    <text evidence="1">Belongs to the cycloisomerase 2 family.</text>
</comment>
<evidence type="ECO:0008006" key="5">
    <source>
        <dbReference type="Google" id="ProtNLM"/>
    </source>
</evidence>
<dbReference type="Pfam" id="PF10282">
    <property type="entry name" value="Lactonase"/>
    <property type="match status" value="1"/>
</dbReference>
<reference evidence="3" key="2">
    <citation type="submission" date="2020-09" db="EMBL/GenBank/DDBJ databases">
        <authorList>
            <person name="Sun Q."/>
            <person name="Ohkuma M."/>
        </authorList>
    </citation>
    <scope>NUCLEOTIDE SEQUENCE</scope>
    <source>
        <strain evidence="3">JCM 17251</strain>
    </source>
</reference>
<keyword evidence="4" id="KW-1185">Reference proteome</keyword>
<feature type="region of interest" description="Disordered" evidence="2">
    <location>
        <begin position="119"/>
        <end position="143"/>
    </location>
</feature>
<dbReference type="GO" id="GO:0017057">
    <property type="term" value="F:6-phosphogluconolactonase activity"/>
    <property type="evidence" value="ECO:0007669"/>
    <property type="project" value="TreeGrafter"/>
</dbReference>
<dbReference type="InterPro" id="IPR011048">
    <property type="entry name" value="Haem_d1_sf"/>
</dbReference>
<evidence type="ECO:0000256" key="2">
    <source>
        <dbReference type="SAM" id="MobiDB-lite"/>
    </source>
</evidence>
<dbReference type="InterPro" id="IPR019405">
    <property type="entry name" value="Lactonase_7-beta_prop"/>
</dbReference>
<feature type="compositionally biased region" description="Polar residues" evidence="2">
    <location>
        <begin position="119"/>
        <end position="128"/>
    </location>
</feature>
<dbReference type="InterPro" id="IPR050282">
    <property type="entry name" value="Cycloisomerase_2"/>
</dbReference>
<evidence type="ECO:0000313" key="4">
    <source>
        <dbReference type="Proteomes" id="UP000624041"/>
    </source>
</evidence>
<dbReference type="AlphaFoldDB" id="A0A917XT21"/>
<proteinExistence type="inferred from homology"/>